<evidence type="ECO:0000256" key="6">
    <source>
        <dbReference type="ARBA" id="ARBA00023077"/>
    </source>
</evidence>
<dbReference type="CDD" id="cd01347">
    <property type="entry name" value="ligand_gated_channel"/>
    <property type="match status" value="1"/>
</dbReference>
<dbReference type="InterPro" id="IPR010917">
    <property type="entry name" value="TonB_rcpt_CS"/>
</dbReference>
<organism evidence="12 13">
    <name type="scientific">Tenacibaculum holothuriorum</name>
    <dbReference type="NCBI Taxonomy" id="1635173"/>
    <lineage>
        <taxon>Bacteria</taxon>
        <taxon>Pseudomonadati</taxon>
        <taxon>Bacteroidota</taxon>
        <taxon>Flavobacteriia</taxon>
        <taxon>Flavobacteriales</taxon>
        <taxon>Flavobacteriaceae</taxon>
        <taxon>Tenacibaculum</taxon>
    </lineage>
</organism>
<feature type="chain" id="PRO_5012395461" description="TonB-dependent receptor plug domain-containing protein" evidence="10">
    <location>
        <begin position="23"/>
        <end position="641"/>
    </location>
</feature>
<dbReference type="SUPFAM" id="SSF56935">
    <property type="entry name" value="Porins"/>
    <property type="match status" value="1"/>
</dbReference>
<protein>
    <recommendedName>
        <fullName evidence="11">TonB-dependent receptor plug domain-containing protein</fullName>
    </recommendedName>
</protein>
<dbReference type="InterPro" id="IPR036942">
    <property type="entry name" value="Beta-barrel_TonB_sf"/>
</dbReference>
<dbReference type="InterPro" id="IPR037066">
    <property type="entry name" value="Plug_dom_sf"/>
</dbReference>
<evidence type="ECO:0000256" key="3">
    <source>
        <dbReference type="ARBA" id="ARBA00022452"/>
    </source>
</evidence>
<gene>
    <name evidence="12" type="ORF">WH52_02280</name>
</gene>
<dbReference type="GO" id="GO:0015344">
    <property type="term" value="F:siderophore uptake transmembrane transporter activity"/>
    <property type="evidence" value="ECO:0007669"/>
    <property type="project" value="TreeGrafter"/>
</dbReference>
<dbReference type="PROSITE" id="PS01156">
    <property type="entry name" value="TONB_DEPENDENT_REC_2"/>
    <property type="match status" value="1"/>
</dbReference>
<evidence type="ECO:0000256" key="10">
    <source>
        <dbReference type="SAM" id="SignalP"/>
    </source>
</evidence>
<evidence type="ECO:0000256" key="7">
    <source>
        <dbReference type="ARBA" id="ARBA00023136"/>
    </source>
</evidence>
<evidence type="ECO:0000256" key="4">
    <source>
        <dbReference type="ARBA" id="ARBA00022692"/>
    </source>
</evidence>
<sequence>MKKQLLIVGALALSLASTKTFAQEQEKTEKLDEVVVTATKFKLKKEHTGKVIYEITKEDIKNNAGRTVVELLNNLPGVEINAANATRGRVRGVYVRGGRSRQNLILIDGIPVSDASGINQTYDLRLLSLTQIEKIEVLKGAASSLYGTGAATGVINIILNKSSKKEISAVYEASLGTNNSSASKSLRPNDKNQNVSINGTLGKVNYLAYFNLTGSEGLSAARSKNGANFEDDSFYGRNGLVKLGYQINDAIKVDAFLNYDAFDSEFDAGAYRDNSDNNWKYSQVRYGIKPSYKYNKGEVYALASFNEIKRDLTQFNSFANRIDNSVYEGTAINIDLVNKYSVLDEQLQIIAGLNYQKHTNNTQTPFGAIDKDFNTIDPYVSLVYISDFGLNVNAGSRLNIHSVYGNHFVYDANVSYNVFKDRNYKLKLMSSYGTSFIAPSLYQLYSSGGNLDLNPEDSKTFEIGFDAEYNKIVNFTAVYFNRKENNAIEYDYTTFKYYNANKTANGIETNLTLNPIKKLKVLANYTYTDVVSTEHFDDYIPTHKIVTSIESTHVKNLFMSLVYKNVGERVLYDRYGGFGVAGENVILPNYSLVDFNANYKVLNDKVTFFGAVSNILNEDYEETLGFSSRGRNYKLGVRLQF</sequence>
<evidence type="ECO:0000259" key="11">
    <source>
        <dbReference type="Pfam" id="PF07715"/>
    </source>
</evidence>
<dbReference type="InterPro" id="IPR039426">
    <property type="entry name" value="TonB-dep_rcpt-like"/>
</dbReference>
<dbReference type="InterPro" id="IPR012910">
    <property type="entry name" value="Plug_dom"/>
</dbReference>
<dbReference type="GO" id="GO:0009279">
    <property type="term" value="C:cell outer membrane"/>
    <property type="evidence" value="ECO:0007669"/>
    <property type="project" value="UniProtKB-SubCell"/>
</dbReference>
<dbReference type="AlphaFoldDB" id="A0A1Y2PG70"/>
<evidence type="ECO:0000313" key="13">
    <source>
        <dbReference type="Proteomes" id="UP000194221"/>
    </source>
</evidence>
<dbReference type="InParanoid" id="A0A1Y2PG70"/>
<dbReference type="PROSITE" id="PS52016">
    <property type="entry name" value="TONB_DEPENDENT_REC_3"/>
    <property type="match status" value="1"/>
</dbReference>
<keyword evidence="5 10" id="KW-0732">Signal</keyword>
<reference evidence="12 13" key="1">
    <citation type="submission" date="2015-03" db="EMBL/GenBank/DDBJ databases">
        <title>Genome sequence of Tenacibaculum sp. S2-2, isolated from intestinal microbiota of sea cucumber, Apostichopus japonicas.</title>
        <authorList>
            <person name="Shao Z."/>
            <person name="Wang L."/>
            <person name="Li X."/>
        </authorList>
    </citation>
    <scope>NUCLEOTIDE SEQUENCE [LARGE SCALE GENOMIC DNA]</scope>
    <source>
        <strain evidence="12 13">S2-2</strain>
    </source>
</reference>
<evidence type="ECO:0000256" key="1">
    <source>
        <dbReference type="ARBA" id="ARBA00004571"/>
    </source>
</evidence>
<accession>A0A1Y2PG70</accession>
<dbReference type="Proteomes" id="UP000194221">
    <property type="component" value="Unassembled WGS sequence"/>
</dbReference>
<keyword evidence="3 9" id="KW-1134">Transmembrane beta strand</keyword>
<keyword evidence="8 9" id="KW-0998">Cell outer membrane</keyword>
<feature type="signal peptide" evidence="10">
    <location>
        <begin position="1"/>
        <end position="22"/>
    </location>
</feature>
<dbReference type="GO" id="GO:0044718">
    <property type="term" value="P:siderophore transmembrane transport"/>
    <property type="evidence" value="ECO:0007669"/>
    <property type="project" value="TreeGrafter"/>
</dbReference>
<evidence type="ECO:0000313" key="12">
    <source>
        <dbReference type="EMBL" id="OSY89482.1"/>
    </source>
</evidence>
<proteinExistence type="inferred from homology"/>
<evidence type="ECO:0000256" key="8">
    <source>
        <dbReference type="ARBA" id="ARBA00023237"/>
    </source>
</evidence>
<dbReference type="PANTHER" id="PTHR30069:SF29">
    <property type="entry name" value="HEMOGLOBIN AND HEMOGLOBIN-HAPTOGLOBIN-BINDING PROTEIN 1-RELATED"/>
    <property type="match status" value="1"/>
</dbReference>
<comment type="similarity">
    <text evidence="9">Belongs to the TonB-dependent receptor family.</text>
</comment>
<keyword evidence="13" id="KW-1185">Reference proteome</keyword>
<evidence type="ECO:0000256" key="2">
    <source>
        <dbReference type="ARBA" id="ARBA00022448"/>
    </source>
</evidence>
<dbReference type="Gene3D" id="2.40.170.20">
    <property type="entry name" value="TonB-dependent receptor, beta-barrel domain"/>
    <property type="match status" value="1"/>
</dbReference>
<keyword evidence="4 9" id="KW-0812">Transmembrane</keyword>
<dbReference type="RefSeq" id="WP_086029295.1">
    <property type="nucleotide sequence ID" value="NZ_LAPZ01000001.1"/>
</dbReference>
<dbReference type="PANTHER" id="PTHR30069">
    <property type="entry name" value="TONB-DEPENDENT OUTER MEMBRANE RECEPTOR"/>
    <property type="match status" value="1"/>
</dbReference>
<dbReference type="Gene3D" id="2.170.130.10">
    <property type="entry name" value="TonB-dependent receptor, plug domain"/>
    <property type="match status" value="1"/>
</dbReference>
<dbReference type="STRING" id="1635173.WH52_02280"/>
<comment type="caution">
    <text evidence="12">The sequence shown here is derived from an EMBL/GenBank/DDBJ whole genome shotgun (WGS) entry which is preliminary data.</text>
</comment>
<dbReference type="Pfam" id="PF07715">
    <property type="entry name" value="Plug"/>
    <property type="match status" value="1"/>
</dbReference>
<dbReference type="OrthoDB" id="9764669at2"/>
<evidence type="ECO:0000256" key="9">
    <source>
        <dbReference type="PROSITE-ProRule" id="PRU01360"/>
    </source>
</evidence>
<feature type="domain" description="TonB-dependent receptor plug" evidence="11">
    <location>
        <begin position="46"/>
        <end position="154"/>
    </location>
</feature>
<evidence type="ECO:0000256" key="5">
    <source>
        <dbReference type="ARBA" id="ARBA00022729"/>
    </source>
</evidence>
<keyword evidence="7 9" id="KW-0472">Membrane</keyword>
<dbReference type="EMBL" id="LAPZ01000001">
    <property type="protein sequence ID" value="OSY89482.1"/>
    <property type="molecule type" value="Genomic_DNA"/>
</dbReference>
<keyword evidence="2 9" id="KW-0813">Transport</keyword>
<keyword evidence="6" id="KW-0798">TonB box</keyword>
<name>A0A1Y2PG70_9FLAO</name>
<comment type="subcellular location">
    <subcellularLocation>
        <location evidence="1 9">Cell outer membrane</location>
        <topology evidence="1 9">Multi-pass membrane protein</topology>
    </subcellularLocation>
</comment>